<evidence type="ECO:0000256" key="8">
    <source>
        <dbReference type="SAM" id="MobiDB-lite"/>
    </source>
</evidence>
<evidence type="ECO:0000256" key="1">
    <source>
        <dbReference type="ARBA" id="ARBA00004123"/>
    </source>
</evidence>
<evidence type="ECO:0000256" key="5">
    <source>
        <dbReference type="ARBA" id="ARBA00022833"/>
    </source>
</evidence>
<dbReference type="Gene3D" id="3.40.50.1240">
    <property type="entry name" value="Phosphoglycerate mutase-like"/>
    <property type="match status" value="1"/>
</dbReference>
<dbReference type="PROSITE" id="PS00028">
    <property type="entry name" value="ZINC_FINGER_C2H2_1"/>
    <property type="match status" value="2"/>
</dbReference>
<comment type="subcellular location">
    <subcellularLocation>
        <location evidence="1">Nucleus</location>
    </subcellularLocation>
</comment>
<dbReference type="EMBL" id="LFJN01000011">
    <property type="protein sequence ID" value="KPI40969.1"/>
    <property type="molecule type" value="Genomic_DNA"/>
</dbReference>
<dbReference type="OrthoDB" id="10018191at2759"/>
<organism evidence="10 11">
    <name type="scientific">Cyphellophora attinorum</name>
    <dbReference type="NCBI Taxonomy" id="1664694"/>
    <lineage>
        <taxon>Eukaryota</taxon>
        <taxon>Fungi</taxon>
        <taxon>Dikarya</taxon>
        <taxon>Ascomycota</taxon>
        <taxon>Pezizomycotina</taxon>
        <taxon>Eurotiomycetes</taxon>
        <taxon>Chaetothyriomycetidae</taxon>
        <taxon>Chaetothyriales</taxon>
        <taxon>Cyphellophoraceae</taxon>
        <taxon>Cyphellophora</taxon>
    </lineage>
</organism>
<dbReference type="RefSeq" id="XP_018000932.1">
    <property type="nucleotide sequence ID" value="XM_018139576.1"/>
</dbReference>
<feature type="region of interest" description="Disordered" evidence="8">
    <location>
        <begin position="360"/>
        <end position="381"/>
    </location>
</feature>
<evidence type="ECO:0000313" key="10">
    <source>
        <dbReference type="EMBL" id="KPI40969.1"/>
    </source>
</evidence>
<evidence type="ECO:0000256" key="6">
    <source>
        <dbReference type="ARBA" id="ARBA00023242"/>
    </source>
</evidence>
<proteinExistence type="predicted"/>
<feature type="domain" description="C2H2-type" evidence="9">
    <location>
        <begin position="44"/>
        <end position="66"/>
    </location>
</feature>
<reference evidence="10 11" key="1">
    <citation type="submission" date="2015-06" db="EMBL/GenBank/DDBJ databases">
        <title>Draft genome of the ant-associated black yeast Phialophora attae CBS 131958.</title>
        <authorList>
            <person name="Moreno L.F."/>
            <person name="Stielow B.J."/>
            <person name="de Hoog S."/>
            <person name="Vicente V.A."/>
            <person name="Weiss V.A."/>
            <person name="de Vries M."/>
            <person name="Cruz L.M."/>
            <person name="Souza E.M."/>
        </authorList>
    </citation>
    <scope>NUCLEOTIDE SEQUENCE [LARGE SCALE GENOMIC DNA]</scope>
    <source>
        <strain evidence="10 11">CBS 131958</strain>
    </source>
</reference>
<keyword evidence="5" id="KW-0862">Zinc</keyword>
<sequence length="1278" mass="140107">MGEGEVAHHRKKDKAKQCLYCERKFTKEEHLKRHQRSHTGEKPFKCHRCNKQYGRSDVLARHLQTHGIIVTGRRQEDPSQSYGQPNGVAGATDIGGSLHNDGQTGDSEVVDIANIDITLHSIRDSGLSRSPQQPVFAAEQQHSDIWPTISGFANQDASAQGTHLSASHHSRSIAPRTLPADLSCAPLPWIEQDYPSQGIGQSRSGSTDVRLPSLPPTPRSGFPGTWTPFPRTPDIPAFSPSVFRYMDFDPSATPVGPQSPRPRRSSSKVLFSDNQLRHIRHLWQGQRSAPSLQLIRSLWSAAARHTAPNIFSFSAASEKRQDYAESGRSRRWKLDEQCRRDLIHFCEDMEERLSLDADAGTGLFPHTQSGPTPSPGSISDTSSLPGLSADGFPTLEVLEASLDFYFQYFPFAFVHKATFDAGTTHRAILLPMILIGLTSLYLERSKNFVLRHSKRLMRLCHQNLTNDALGRCEPWTLLITITSTLLVTYICLGLIEEVGHNQAHMLCSQTMSVAEKHGLFAAERGEDVKALLNEFVSGSENQWMAWSRVESAKRVVAHLLLLDSAYARLQGAAGVVDIDRVGLLLPCAQQLFETGTLARFQALKAQKGMSEVTPLISIFNFAEHAVPHLMGPLALQLLLTLFFLRISSARHHLPTPHHSNESESKSYSPAEAFAHNAATRSALEGIISLPSLFMRQIQHGDPMCALAYNNLGLSLTADMDLLEIASGREVISMYLFHVEQLQRPDDAQPLELLDVVDWSLVGGEGLRSPSSGSGVNGAVSDPGLTTSATTFIRHGGMTTFAGDPLDPGSHTARKILSNYVHLVDELGRWRMSRYSQLLRTMSDFAIEGPDASRTEDTQDGSSELVARATVNGNHSAAVAPFWEDYTYCQGRTIDASTYQPIQNATMIKLIEMNRHGARSPAAGPVPGDNTEWFQCGQPDGFVFMQNGSTLSPDHTPFMQDQEVISGAFAYTFWKGNCDAGQLTNNGSLQLQALGRNLRALYVDKLGVLPTEMSPNFNISHTYITRTQQSAENLFAGLYPPSTRPTNTTLTMRVRPSPIEVLISNPTACPKLANLTAQYAASSAYASALAPYNNLQTTLVNAYNTSRIKGYNTTAGLFDTAAATYCAGLGLKGNLTASDIQTLVVPGTSAYHNVWRPNNPNYEEAKMLGVGPWLQEIVGSLTNYSSPLEVYSAHDASLDMFLAVVADPDLPWPPYASNVLTEVWRYEGNGSTVVRMFYEGTVVPAVEGLGCSLAACPLETFMAFVKSYIPQDLKSACAL</sequence>
<evidence type="ECO:0000256" key="2">
    <source>
        <dbReference type="ARBA" id="ARBA00022723"/>
    </source>
</evidence>
<dbReference type="Proteomes" id="UP000038010">
    <property type="component" value="Unassembled WGS sequence"/>
</dbReference>
<dbReference type="InterPro" id="IPR013087">
    <property type="entry name" value="Znf_C2H2_type"/>
</dbReference>
<dbReference type="Pfam" id="PF00096">
    <property type="entry name" value="zf-C2H2"/>
    <property type="match status" value="1"/>
</dbReference>
<dbReference type="SMART" id="SM00355">
    <property type="entry name" value="ZnF_C2H2"/>
    <property type="match status" value="2"/>
</dbReference>
<keyword evidence="4 7" id="KW-0863">Zinc-finger</keyword>
<dbReference type="GO" id="GO:0000785">
    <property type="term" value="C:chromatin"/>
    <property type="evidence" value="ECO:0007669"/>
    <property type="project" value="TreeGrafter"/>
</dbReference>
<dbReference type="PROSITE" id="PS50157">
    <property type="entry name" value="ZINC_FINGER_C2H2_2"/>
    <property type="match status" value="2"/>
</dbReference>
<keyword evidence="2" id="KW-0479">Metal-binding</keyword>
<evidence type="ECO:0000256" key="4">
    <source>
        <dbReference type="ARBA" id="ARBA00022771"/>
    </source>
</evidence>
<dbReference type="PANTHER" id="PTHR40626">
    <property type="entry name" value="MIP31509P"/>
    <property type="match status" value="1"/>
</dbReference>
<feature type="region of interest" description="Disordered" evidence="8">
    <location>
        <begin position="73"/>
        <end position="105"/>
    </location>
</feature>
<gene>
    <name evidence="10" type="ORF">AB675_10783</name>
</gene>
<feature type="domain" description="C2H2-type" evidence="9">
    <location>
        <begin position="16"/>
        <end position="43"/>
    </location>
</feature>
<keyword evidence="11" id="KW-1185">Reference proteome</keyword>
<dbReference type="CDD" id="cd12148">
    <property type="entry name" value="fungal_TF_MHR"/>
    <property type="match status" value="1"/>
</dbReference>
<keyword evidence="6" id="KW-0539">Nucleus</keyword>
<dbReference type="InterPro" id="IPR036236">
    <property type="entry name" value="Znf_C2H2_sf"/>
</dbReference>
<dbReference type="FunFam" id="3.30.160.60:FF:002343">
    <property type="entry name" value="Zinc finger protein 33A"/>
    <property type="match status" value="1"/>
</dbReference>
<feature type="region of interest" description="Disordered" evidence="8">
    <location>
        <begin position="249"/>
        <end position="268"/>
    </location>
</feature>
<dbReference type="VEuPathDB" id="FungiDB:AB675_10783"/>
<evidence type="ECO:0000256" key="7">
    <source>
        <dbReference type="PROSITE-ProRule" id="PRU00042"/>
    </source>
</evidence>
<evidence type="ECO:0000256" key="3">
    <source>
        <dbReference type="ARBA" id="ARBA00022737"/>
    </source>
</evidence>
<dbReference type="CDD" id="cd07061">
    <property type="entry name" value="HP_HAP_like"/>
    <property type="match status" value="1"/>
</dbReference>
<comment type="caution">
    <text evidence="10">The sequence shown here is derived from an EMBL/GenBank/DDBJ whole genome shotgun (WGS) entry which is preliminary data.</text>
</comment>
<dbReference type="Gene3D" id="3.30.160.60">
    <property type="entry name" value="Classic Zinc Finger"/>
    <property type="match status" value="2"/>
</dbReference>
<feature type="compositionally biased region" description="Polar residues" evidence="8">
    <location>
        <begin position="196"/>
        <end position="207"/>
    </location>
</feature>
<keyword evidence="3" id="KW-0677">Repeat</keyword>
<dbReference type="InterPro" id="IPR051059">
    <property type="entry name" value="VerF-like"/>
</dbReference>
<dbReference type="PANTHER" id="PTHR40626:SF7">
    <property type="entry name" value="TRANSCRIPTION FACTOR, PUTATIVE (AFU_ORTHOLOGUE AFUA_1G04110)-RELATED"/>
    <property type="match status" value="1"/>
</dbReference>
<dbReference type="SUPFAM" id="SSF53254">
    <property type="entry name" value="Phosphoglycerate mutase-like"/>
    <property type="match status" value="1"/>
</dbReference>
<dbReference type="GO" id="GO:0000978">
    <property type="term" value="F:RNA polymerase II cis-regulatory region sequence-specific DNA binding"/>
    <property type="evidence" value="ECO:0007669"/>
    <property type="project" value="InterPro"/>
</dbReference>
<dbReference type="SUPFAM" id="SSF57667">
    <property type="entry name" value="beta-beta-alpha zinc fingers"/>
    <property type="match status" value="1"/>
</dbReference>
<dbReference type="Pfam" id="PF00328">
    <property type="entry name" value="His_Phos_2"/>
    <property type="match status" value="1"/>
</dbReference>
<dbReference type="GO" id="GO:0000981">
    <property type="term" value="F:DNA-binding transcription factor activity, RNA polymerase II-specific"/>
    <property type="evidence" value="ECO:0007669"/>
    <property type="project" value="InterPro"/>
</dbReference>
<dbReference type="GeneID" id="28731456"/>
<evidence type="ECO:0000259" key="9">
    <source>
        <dbReference type="PROSITE" id="PS50157"/>
    </source>
</evidence>
<dbReference type="GO" id="GO:0008270">
    <property type="term" value="F:zinc ion binding"/>
    <property type="evidence" value="ECO:0007669"/>
    <property type="project" value="UniProtKB-KW"/>
</dbReference>
<name>A0A0N0NN49_9EURO</name>
<feature type="region of interest" description="Disordered" evidence="8">
    <location>
        <begin position="196"/>
        <end position="231"/>
    </location>
</feature>
<protein>
    <submittedName>
        <fullName evidence="10">Counting factor 60</fullName>
    </submittedName>
</protein>
<feature type="compositionally biased region" description="Polar residues" evidence="8">
    <location>
        <begin position="366"/>
        <end position="381"/>
    </location>
</feature>
<evidence type="ECO:0000313" key="11">
    <source>
        <dbReference type="Proteomes" id="UP000038010"/>
    </source>
</evidence>
<dbReference type="InterPro" id="IPR029033">
    <property type="entry name" value="His_PPase_superfam"/>
</dbReference>
<dbReference type="GO" id="GO:0005634">
    <property type="term" value="C:nucleus"/>
    <property type="evidence" value="ECO:0007669"/>
    <property type="project" value="UniProtKB-SubCell"/>
</dbReference>
<dbReference type="InterPro" id="IPR000560">
    <property type="entry name" value="His_Pase_clade-2"/>
</dbReference>
<accession>A0A0N0NN49</accession>
<dbReference type="STRING" id="1664694.A0A0N0NN49"/>
<dbReference type="AlphaFoldDB" id="A0A0N0NN49"/>